<name>A0ABT2MSC2_9CYAN</name>
<gene>
    <name evidence="1" type="ORF">NG799_14835</name>
</gene>
<keyword evidence="2" id="KW-1185">Reference proteome</keyword>
<accession>A0ABT2MSC2</accession>
<sequence length="81" mass="9132">MKALKVMATIDEQGQLTLDYPLITDKNSRVKVIVLIPEPSEIDEEEEPKAALLQNFQQAWHEAMSGQTIPIAEVWEGIENV</sequence>
<evidence type="ECO:0008006" key="3">
    <source>
        <dbReference type="Google" id="ProtNLM"/>
    </source>
</evidence>
<dbReference type="Proteomes" id="UP001525890">
    <property type="component" value="Unassembled WGS sequence"/>
</dbReference>
<comment type="caution">
    <text evidence="1">The sequence shown here is derived from an EMBL/GenBank/DDBJ whole genome shotgun (WGS) entry which is preliminary data.</text>
</comment>
<proteinExistence type="predicted"/>
<dbReference type="RefSeq" id="WP_368007188.1">
    <property type="nucleotide sequence ID" value="NZ_JAMXFF010000021.1"/>
</dbReference>
<evidence type="ECO:0000313" key="2">
    <source>
        <dbReference type="Proteomes" id="UP001525890"/>
    </source>
</evidence>
<reference evidence="1 2" key="1">
    <citation type="journal article" date="2022" name="Front. Microbiol.">
        <title>High genomic differentiation and limited gene flow indicate recent cryptic speciation within the genus Laspinema (cyanobacteria).</title>
        <authorList>
            <person name="Stanojkovic A."/>
            <person name="Skoupy S."/>
            <person name="Skaloud P."/>
            <person name="Dvorak P."/>
        </authorList>
    </citation>
    <scope>NUCLEOTIDE SEQUENCE [LARGE SCALE GENOMIC DNA]</scope>
    <source>
        <strain evidence="1 2">D2a</strain>
    </source>
</reference>
<evidence type="ECO:0000313" key="1">
    <source>
        <dbReference type="EMBL" id="MCT7967614.1"/>
    </source>
</evidence>
<protein>
    <recommendedName>
        <fullName evidence="3">DUF104 domain-containing protein</fullName>
    </recommendedName>
</protein>
<dbReference type="EMBL" id="JAMXFF010000021">
    <property type="protein sequence ID" value="MCT7967614.1"/>
    <property type="molecule type" value="Genomic_DNA"/>
</dbReference>
<organism evidence="1 2">
    <name type="scientific">Laspinema palackyanum D2a</name>
    <dbReference type="NCBI Taxonomy" id="2953684"/>
    <lineage>
        <taxon>Bacteria</taxon>
        <taxon>Bacillati</taxon>
        <taxon>Cyanobacteriota</taxon>
        <taxon>Cyanophyceae</taxon>
        <taxon>Oscillatoriophycideae</taxon>
        <taxon>Oscillatoriales</taxon>
        <taxon>Laspinemataceae</taxon>
        <taxon>Laspinema</taxon>
        <taxon>Laspinema palackyanum</taxon>
    </lineage>
</organism>